<dbReference type="Gene3D" id="1.10.10.10">
    <property type="entry name" value="Winged helix-like DNA-binding domain superfamily/Winged helix DNA-binding domain"/>
    <property type="match status" value="1"/>
</dbReference>
<dbReference type="Pfam" id="PF13730">
    <property type="entry name" value="HTH_36"/>
    <property type="match status" value="1"/>
</dbReference>
<dbReference type="EMBL" id="CP040077">
    <property type="protein sequence ID" value="QCP50177.1"/>
    <property type="molecule type" value="Genomic_DNA"/>
</dbReference>
<dbReference type="KEGG" id="tvl:FAZ95_13905"/>
<keyword evidence="3" id="KW-1185">Reference proteome</keyword>
<dbReference type="OrthoDB" id="5526813at2"/>
<protein>
    <recommendedName>
        <fullName evidence="4">Helix-turn-helix domain-containing protein</fullName>
    </recommendedName>
</protein>
<evidence type="ECO:0000256" key="1">
    <source>
        <dbReference type="SAM" id="MobiDB-lite"/>
    </source>
</evidence>
<dbReference type="AlphaFoldDB" id="A0A4P8IQ96"/>
<feature type="compositionally biased region" description="Basic and acidic residues" evidence="1">
    <location>
        <begin position="111"/>
        <end position="133"/>
    </location>
</feature>
<feature type="region of interest" description="Disordered" evidence="1">
    <location>
        <begin position="164"/>
        <end position="218"/>
    </location>
</feature>
<dbReference type="InterPro" id="IPR036388">
    <property type="entry name" value="WH-like_DNA-bd_sf"/>
</dbReference>
<feature type="region of interest" description="Disordered" evidence="1">
    <location>
        <begin position="110"/>
        <end position="141"/>
    </location>
</feature>
<accession>A0A4P8IQ96</accession>
<evidence type="ECO:0000313" key="2">
    <source>
        <dbReference type="EMBL" id="QCP50177.1"/>
    </source>
</evidence>
<evidence type="ECO:0008006" key="4">
    <source>
        <dbReference type="Google" id="ProtNLM"/>
    </source>
</evidence>
<dbReference type="RefSeq" id="WP_137332996.1">
    <property type="nucleotide sequence ID" value="NZ_CP040077.1"/>
</dbReference>
<sequence>MSGKLTGMVFDRYPEGGGELILALKLADNAHDDGTHIFPSVDTMAEKTRQSRRAVQYQLKRMREAGWLILVRAARGGRESAGRPAEYRINPEWIKGADFASLKLSTENSGELEKGADFAPNKTEKGANGDKKGCKPAQKRVQNEAEKGAKLLHPNHQLTIKEPSAAATAHEREAVDNVGDDPPPQSLLLPESKKTETPSAGENASGLDAPVDDPPDGADERAMVALLQDLERDRGKAFALAKNDRVQVLTWVGRGVTLEQLREAHRRAVAARERDSDDRPVNAGFVARFVEEVLATPAARDSPSGSWWESDSGIEAKAETVGISRQKDESTPHLLVRVAKAARDKAAIEFALKAAERVNPEWYHQVRAFFGDALLPVDDYPS</sequence>
<proteinExistence type="predicted"/>
<reference evidence="2 3" key="1">
    <citation type="submission" date="2019-05" db="EMBL/GenBank/DDBJ databases">
        <title>Burkholderia sp. DHOD12, isolated from subtropical forest soil.</title>
        <authorList>
            <person name="Gao Z.-H."/>
            <person name="Qiu L.-H."/>
        </authorList>
    </citation>
    <scope>NUCLEOTIDE SEQUENCE [LARGE SCALE GENOMIC DNA]</scope>
    <source>
        <strain evidence="2 3">DHOD12</strain>
    </source>
</reference>
<dbReference type="Proteomes" id="UP000298656">
    <property type="component" value="Chromosome 1"/>
</dbReference>
<gene>
    <name evidence="2" type="ORF">FAZ95_13905</name>
</gene>
<name>A0A4P8IQ96_9BURK</name>
<organism evidence="2 3">
    <name type="scientific">Trinickia violacea</name>
    <dbReference type="NCBI Taxonomy" id="2571746"/>
    <lineage>
        <taxon>Bacteria</taxon>
        <taxon>Pseudomonadati</taxon>
        <taxon>Pseudomonadota</taxon>
        <taxon>Betaproteobacteria</taxon>
        <taxon>Burkholderiales</taxon>
        <taxon>Burkholderiaceae</taxon>
        <taxon>Trinickia</taxon>
    </lineage>
</organism>
<evidence type="ECO:0000313" key="3">
    <source>
        <dbReference type="Proteomes" id="UP000298656"/>
    </source>
</evidence>